<evidence type="ECO:0000313" key="1">
    <source>
        <dbReference type="EMBL" id="MET3643445.1"/>
    </source>
</evidence>
<name>A0ABV2JJ89_9STRE</name>
<dbReference type="InterPro" id="IPR014924">
    <property type="entry name" value="DUF1803"/>
</dbReference>
<organism evidence="1 2">
    <name type="scientific">Streptococcus gallinaceus</name>
    <dbReference type="NCBI Taxonomy" id="165758"/>
    <lineage>
        <taxon>Bacteria</taxon>
        <taxon>Bacillati</taxon>
        <taxon>Bacillota</taxon>
        <taxon>Bacilli</taxon>
        <taxon>Lactobacillales</taxon>
        <taxon>Streptococcaceae</taxon>
        <taxon>Streptococcus</taxon>
    </lineage>
</organism>
<dbReference type="Proteomes" id="UP001549055">
    <property type="component" value="Unassembled WGS sequence"/>
</dbReference>
<keyword evidence="2" id="KW-1185">Reference proteome</keyword>
<sequence>MIITVNPTKLTKQSFFQDLINYLALHDEVILRDIKKTFSEVKNVDKLLDSYIDAGYIARENRRYRNQFSLLVSCDQLEFGQEVFVDDQSPVYQDLKNLTYEMDLANDTNALVIREKVDFLREKLTLNAYFYKMREQLPLSAEQAVLYELLGDVNPAYALKYMTTFLLKFTRKDILLQKRSEIFVQALVILGFIESVDEFSYRLTMELDRERLIFEATE</sequence>
<protein>
    <recommendedName>
        <fullName evidence="3">DUF1803 domain-containing protein</fullName>
    </recommendedName>
</protein>
<dbReference type="EMBL" id="JBEPMK010000001">
    <property type="protein sequence ID" value="MET3643445.1"/>
    <property type="molecule type" value="Genomic_DNA"/>
</dbReference>
<evidence type="ECO:0008006" key="3">
    <source>
        <dbReference type="Google" id="ProtNLM"/>
    </source>
</evidence>
<evidence type="ECO:0000313" key="2">
    <source>
        <dbReference type="Proteomes" id="UP001549055"/>
    </source>
</evidence>
<accession>A0ABV2JJ89</accession>
<dbReference type="Pfam" id="PF08820">
    <property type="entry name" value="DUF1803"/>
    <property type="match status" value="1"/>
</dbReference>
<reference evidence="1 2" key="1">
    <citation type="submission" date="2024-06" db="EMBL/GenBank/DDBJ databases">
        <title>Genomic Encyclopedia of Type Strains, Phase IV (KMG-IV): sequencing the most valuable type-strain genomes for metagenomic binning, comparative biology and taxonomic classification.</title>
        <authorList>
            <person name="Goeker M."/>
        </authorList>
    </citation>
    <scope>NUCLEOTIDE SEQUENCE [LARGE SCALE GENOMIC DNA]</scope>
    <source>
        <strain evidence="1 2">DSM 15349</strain>
    </source>
</reference>
<proteinExistence type="predicted"/>
<comment type="caution">
    <text evidence="1">The sequence shown here is derived from an EMBL/GenBank/DDBJ whole genome shotgun (WGS) entry which is preliminary data.</text>
</comment>
<gene>
    <name evidence="1" type="ORF">ABID27_000062</name>
</gene>
<dbReference type="RefSeq" id="WP_253365980.1">
    <property type="nucleotide sequence ID" value="NZ_JALJXU010000008.1"/>
</dbReference>